<dbReference type="RefSeq" id="WP_379953994.1">
    <property type="nucleotide sequence ID" value="NZ_JAUYVI010000001.1"/>
</dbReference>
<sequence>MASRMVPGRSFKAENAAFEKWLGRQCDVVKKDLKKKHEKMRKDPFSFLRASYFRWARRIEAICPNLAKAPSVLSVGDVHLENFGTWRDAEGRWVWGVNDFDEAAAMPYPFDLVRLVASAHLAPGLTMNVDDIAAAVLTGYRRGLEQPRPTLLDAHETWMRPAVACSDAERRAFWAEIDALPIADPPRLVQRGLQRSLPAGARIVRFARRAKGGGGLGRPRFIADAVWCGGRVVREAKALVPSAWIWAHGDAKAKPQFAKLSDGAHRAPDPWLSERHGFVFRRIAADSRKVELDREGQARLTRRLLEAMGFDLGAIHAAAKKSRLGAIDAHLAAQPRGWLPAAALDAAADVVRDHEEWTR</sequence>
<dbReference type="PANTHER" id="PTHR39441">
    <property type="entry name" value="DUF2252 DOMAIN-CONTAINING PROTEIN"/>
    <property type="match status" value="1"/>
</dbReference>
<keyword evidence="2" id="KW-1185">Reference proteome</keyword>
<accession>A0ABU0YFV2</accession>
<protein>
    <submittedName>
        <fullName evidence="1">DUF2252 family protein</fullName>
    </submittedName>
</protein>
<comment type="caution">
    <text evidence="1">The sequence shown here is derived from an EMBL/GenBank/DDBJ whole genome shotgun (WGS) entry which is preliminary data.</text>
</comment>
<dbReference type="EMBL" id="JAUYVI010000001">
    <property type="protein sequence ID" value="MDQ7246603.1"/>
    <property type="molecule type" value="Genomic_DNA"/>
</dbReference>
<dbReference type="Pfam" id="PF10009">
    <property type="entry name" value="DUF2252"/>
    <property type="match status" value="1"/>
</dbReference>
<dbReference type="Proteomes" id="UP001230156">
    <property type="component" value="Unassembled WGS sequence"/>
</dbReference>
<dbReference type="InterPro" id="IPR018721">
    <property type="entry name" value="DUF2252"/>
</dbReference>
<reference evidence="2" key="1">
    <citation type="submission" date="2023-08" db="EMBL/GenBank/DDBJ databases">
        <title>Rhodospirillaceae gen. nov., a novel taxon isolated from the Yangtze River Yuezi River estuary sludge.</title>
        <authorList>
            <person name="Ruan L."/>
        </authorList>
    </citation>
    <scope>NUCLEOTIDE SEQUENCE [LARGE SCALE GENOMIC DNA]</scope>
    <source>
        <strain evidence="2">R-7</strain>
    </source>
</reference>
<evidence type="ECO:0000313" key="1">
    <source>
        <dbReference type="EMBL" id="MDQ7246603.1"/>
    </source>
</evidence>
<proteinExistence type="predicted"/>
<gene>
    <name evidence="1" type="ORF">Q8A70_02950</name>
</gene>
<name>A0ABU0YFV2_9PROT</name>
<evidence type="ECO:0000313" key="2">
    <source>
        <dbReference type="Proteomes" id="UP001230156"/>
    </source>
</evidence>
<dbReference type="SUPFAM" id="SSF56112">
    <property type="entry name" value="Protein kinase-like (PK-like)"/>
    <property type="match status" value="1"/>
</dbReference>
<dbReference type="InterPro" id="IPR011009">
    <property type="entry name" value="Kinase-like_dom_sf"/>
</dbReference>
<dbReference type="PANTHER" id="PTHR39441:SF1">
    <property type="entry name" value="DUF2252 DOMAIN-CONTAINING PROTEIN"/>
    <property type="match status" value="1"/>
</dbReference>
<organism evidence="1 2">
    <name type="scientific">Dongia sedimenti</name>
    <dbReference type="NCBI Taxonomy" id="3064282"/>
    <lineage>
        <taxon>Bacteria</taxon>
        <taxon>Pseudomonadati</taxon>
        <taxon>Pseudomonadota</taxon>
        <taxon>Alphaproteobacteria</taxon>
        <taxon>Rhodospirillales</taxon>
        <taxon>Dongiaceae</taxon>
        <taxon>Dongia</taxon>
    </lineage>
</organism>